<organism evidence="3 4">
    <name type="scientific">Dendrobium catenatum</name>
    <dbReference type="NCBI Taxonomy" id="906689"/>
    <lineage>
        <taxon>Eukaryota</taxon>
        <taxon>Viridiplantae</taxon>
        <taxon>Streptophyta</taxon>
        <taxon>Embryophyta</taxon>
        <taxon>Tracheophyta</taxon>
        <taxon>Spermatophyta</taxon>
        <taxon>Magnoliopsida</taxon>
        <taxon>Liliopsida</taxon>
        <taxon>Asparagales</taxon>
        <taxon>Orchidaceae</taxon>
        <taxon>Epidendroideae</taxon>
        <taxon>Malaxideae</taxon>
        <taxon>Dendrobiinae</taxon>
        <taxon>Dendrobium</taxon>
    </lineage>
</organism>
<evidence type="ECO:0000313" key="3">
    <source>
        <dbReference type="EMBL" id="PKU73723.1"/>
    </source>
</evidence>
<accession>A0A2I0WDI7</accession>
<reference evidence="3 4" key="2">
    <citation type="journal article" date="2017" name="Nature">
        <title>The Apostasia genome and the evolution of orchids.</title>
        <authorList>
            <person name="Zhang G.Q."/>
            <person name="Liu K.W."/>
            <person name="Li Z."/>
            <person name="Lohaus R."/>
            <person name="Hsiao Y.Y."/>
            <person name="Niu S.C."/>
            <person name="Wang J.Y."/>
            <person name="Lin Y.C."/>
            <person name="Xu Q."/>
            <person name="Chen L.J."/>
            <person name="Yoshida K."/>
            <person name="Fujiwara S."/>
            <person name="Wang Z.W."/>
            <person name="Zhang Y.Q."/>
            <person name="Mitsuda N."/>
            <person name="Wang M."/>
            <person name="Liu G.H."/>
            <person name="Pecoraro L."/>
            <person name="Huang H.X."/>
            <person name="Xiao X.J."/>
            <person name="Lin M."/>
            <person name="Wu X.Y."/>
            <person name="Wu W.L."/>
            <person name="Chen Y.Y."/>
            <person name="Chang S.B."/>
            <person name="Sakamoto S."/>
            <person name="Ohme-Takagi M."/>
            <person name="Yagi M."/>
            <person name="Zeng S.J."/>
            <person name="Shen C.Y."/>
            <person name="Yeh C.M."/>
            <person name="Luo Y.B."/>
            <person name="Tsai W.C."/>
            <person name="Van de Peer Y."/>
            <person name="Liu Z.J."/>
        </authorList>
    </citation>
    <scope>NUCLEOTIDE SEQUENCE [LARGE SCALE GENOMIC DNA]</scope>
    <source>
        <tissue evidence="3">The whole plant</tissue>
    </source>
</reference>
<keyword evidence="1" id="KW-1133">Transmembrane helix</keyword>
<sequence length="220" mass="24267">MAQEEEPFTDECFLDSGASTHLTSDTSNMQTIQPYSSSSQVQVGNGTHLPIAHSGQGILPTLSCKLHLPKILHVPHLTHNLQSVHRLLADNSCYLVFDHNGFTLKDSKTHITLLRGPSSRSLYPIKLPVSTANHRSVPSKSALLSVCTTTSMWHITVSGIPLMVFNNSCLLFLISASTCLLLTVTLVLVPKVTDYHLLYPLLSLQNVLIFYIWMYGVLAQ</sequence>
<dbReference type="Pfam" id="PF22936">
    <property type="entry name" value="Pol_BBD"/>
    <property type="match status" value="1"/>
</dbReference>
<dbReference type="AlphaFoldDB" id="A0A2I0WDI7"/>
<feature type="transmembrane region" description="Helical" evidence="1">
    <location>
        <begin position="170"/>
        <end position="190"/>
    </location>
</feature>
<keyword evidence="1" id="KW-0812">Transmembrane</keyword>
<dbReference type="EMBL" id="KZ502729">
    <property type="protein sequence ID" value="PKU73723.1"/>
    <property type="molecule type" value="Genomic_DNA"/>
</dbReference>
<keyword evidence="1" id="KW-0472">Membrane</keyword>
<feature type="domain" description="Retrovirus-related Pol polyprotein from transposon TNT 1-94-like beta-barrel" evidence="2">
    <location>
        <begin position="13"/>
        <end position="88"/>
    </location>
</feature>
<evidence type="ECO:0000313" key="4">
    <source>
        <dbReference type="Proteomes" id="UP000233837"/>
    </source>
</evidence>
<keyword evidence="4" id="KW-1185">Reference proteome</keyword>
<protein>
    <recommendedName>
        <fullName evidence="2">Retrovirus-related Pol polyprotein from transposon TNT 1-94-like beta-barrel domain-containing protein</fullName>
    </recommendedName>
</protein>
<feature type="transmembrane region" description="Helical" evidence="1">
    <location>
        <begin position="197"/>
        <end position="218"/>
    </location>
</feature>
<proteinExistence type="predicted"/>
<feature type="transmembrane region" description="Helical" evidence="1">
    <location>
        <begin position="142"/>
        <end position="164"/>
    </location>
</feature>
<gene>
    <name evidence="3" type="ORF">MA16_Dca013304</name>
</gene>
<name>A0A2I0WDI7_9ASPA</name>
<evidence type="ECO:0000259" key="2">
    <source>
        <dbReference type="Pfam" id="PF22936"/>
    </source>
</evidence>
<dbReference type="InterPro" id="IPR054722">
    <property type="entry name" value="PolX-like_BBD"/>
</dbReference>
<evidence type="ECO:0000256" key="1">
    <source>
        <dbReference type="SAM" id="Phobius"/>
    </source>
</evidence>
<dbReference type="Proteomes" id="UP000233837">
    <property type="component" value="Unassembled WGS sequence"/>
</dbReference>
<reference evidence="3 4" key="1">
    <citation type="journal article" date="2016" name="Sci. Rep.">
        <title>The Dendrobium catenatum Lindl. genome sequence provides insights into polysaccharide synthase, floral development and adaptive evolution.</title>
        <authorList>
            <person name="Zhang G.Q."/>
            <person name="Xu Q."/>
            <person name="Bian C."/>
            <person name="Tsai W.C."/>
            <person name="Yeh C.M."/>
            <person name="Liu K.W."/>
            <person name="Yoshida K."/>
            <person name="Zhang L.S."/>
            <person name="Chang S.B."/>
            <person name="Chen F."/>
            <person name="Shi Y."/>
            <person name="Su Y.Y."/>
            <person name="Zhang Y.Q."/>
            <person name="Chen L.J."/>
            <person name="Yin Y."/>
            <person name="Lin M."/>
            <person name="Huang H."/>
            <person name="Deng H."/>
            <person name="Wang Z.W."/>
            <person name="Zhu S.L."/>
            <person name="Zhao X."/>
            <person name="Deng C."/>
            <person name="Niu S.C."/>
            <person name="Huang J."/>
            <person name="Wang M."/>
            <person name="Liu G.H."/>
            <person name="Yang H.J."/>
            <person name="Xiao X.J."/>
            <person name="Hsiao Y.Y."/>
            <person name="Wu W.L."/>
            <person name="Chen Y.Y."/>
            <person name="Mitsuda N."/>
            <person name="Ohme-Takagi M."/>
            <person name="Luo Y.B."/>
            <person name="Van de Peer Y."/>
            <person name="Liu Z.J."/>
        </authorList>
    </citation>
    <scope>NUCLEOTIDE SEQUENCE [LARGE SCALE GENOMIC DNA]</scope>
    <source>
        <tissue evidence="3">The whole plant</tissue>
    </source>
</reference>